<keyword evidence="3" id="KW-1185">Reference proteome</keyword>
<evidence type="ECO:0000313" key="2">
    <source>
        <dbReference type="EMBL" id="GGD61414.1"/>
    </source>
</evidence>
<accession>A0A916YTS4</accession>
<dbReference type="AlphaFoldDB" id="A0A916YTS4"/>
<evidence type="ECO:0000259" key="1">
    <source>
        <dbReference type="Pfam" id="PF00144"/>
    </source>
</evidence>
<reference evidence="2" key="1">
    <citation type="journal article" date="2014" name="Int. J. Syst. Evol. Microbiol.">
        <title>Complete genome sequence of Corynebacterium casei LMG S-19264T (=DSM 44701T), isolated from a smear-ripened cheese.</title>
        <authorList>
            <consortium name="US DOE Joint Genome Institute (JGI-PGF)"/>
            <person name="Walter F."/>
            <person name="Albersmeier A."/>
            <person name="Kalinowski J."/>
            <person name="Ruckert C."/>
        </authorList>
    </citation>
    <scope>NUCLEOTIDE SEQUENCE</scope>
    <source>
        <strain evidence="2">CGMCC 1.15958</strain>
    </source>
</reference>
<organism evidence="2 3">
    <name type="scientific">Emticicia aquatilis</name>
    <dbReference type="NCBI Taxonomy" id="1537369"/>
    <lineage>
        <taxon>Bacteria</taxon>
        <taxon>Pseudomonadati</taxon>
        <taxon>Bacteroidota</taxon>
        <taxon>Cytophagia</taxon>
        <taxon>Cytophagales</taxon>
        <taxon>Leadbetterellaceae</taxon>
        <taxon>Emticicia</taxon>
    </lineage>
</organism>
<dbReference type="EMBL" id="BMKK01000005">
    <property type="protein sequence ID" value="GGD61414.1"/>
    <property type="molecule type" value="Genomic_DNA"/>
</dbReference>
<reference evidence="2" key="2">
    <citation type="submission" date="2020-09" db="EMBL/GenBank/DDBJ databases">
        <authorList>
            <person name="Sun Q."/>
            <person name="Zhou Y."/>
        </authorList>
    </citation>
    <scope>NUCLEOTIDE SEQUENCE</scope>
    <source>
        <strain evidence="2">CGMCC 1.15958</strain>
    </source>
</reference>
<proteinExistence type="predicted"/>
<name>A0A916YTS4_9BACT</name>
<sequence>MLKKSLIGVSLTVALLAGILYLPSFDHIRNFMAWGKHSIFDFRTHPTRHIENGDAPQVWPHDSLYNKIELPDSLLAKIDSNNTHAFLVIQDGKILYEKYFDGYTKDSISGSFSAAKSIISMLVGIGVSEGKIKSLDEPVGNYVPHFKEGDLAKIRIKDLLTMSSGTNYKESDQSYMGLSAKMYYADDQEYVVNLMEVKEPAGVNWEYRSGDTQVLGLVVEKAFGKNISELTSEYFMKPMGAENDAKWLLDGESKHEKAFCCFNGVARDYARFGELMRTNGKWKDKQIVPEDYMKVATSPASYLKDPTEGGKPVDYYGYQFWVFNHSGFSIPTMNGLFGQYVYTIREKNAIIVRLGETKVVKHVHHFQPENFTYIDAALSILK</sequence>
<dbReference type="Pfam" id="PF00144">
    <property type="entry name" value="Beta-lactamase"/>
    <property type="match status" value="1"/>
</dbReference>
<protein>
    <recommendedName>
        <fullName evidence="1">Beta-lactamase-related domain-containing protein</fullName>
    </recommendedName>
</protein>
<dbReference type="SUPFAM" id="SSF56601">
    <property type="entry name" value="beta-lactamase/transpeptidase-like"/>
    <property type="match status" value="1"/>
</dbReference>
<dbReference type="PANTHER" id="PTHR43283">
    <property type="entry name" value="BETA-LACTAMASE-RELATED"/>
    <property type="match status" value="1"/>
</dbReference>
<dbReference type="Gene3D" id="3.40.710.10">
    <property type="entry name" value="DD-peptidase/beta-lactamase superfamily"/>
    <property type="match status" value="1"/>
</dbReference>
<comment type="caution">
    <text evidence="2">The sequence shown here is derived from an EMBL/GenBank/DDBJ whole genome shotgun (WGS) entry which is preliminary data.</text>
</comment>
<dbReference type="InterPro" id="IPR012338">
    <property type="entry name" value="Beta-lactam/transpept-like"/>
</dbReference>
<dbReference type="InterPro" id="IPR001466">
    <property type="entry name" value="Beta-lactam-related"/>
</dbReference>
<dbReference type="RefSeq" id="WP_188766616.1">
    <property type="nucleotide sequence ID" value="NZ_BMKK01000005.1"/>
</dbReference>
<dbReference type="Proteomes" id="UP000609064">
    <property type="component" value="Unassembled WGS sequence"/>
</dbReference>
<dbReference type="PANTHER" id="PTHR43283:SF7">
    <property type="entry name" value="BETA-LACTAMASE-RELATED DOMAIN-CONTAINING PROTEIN"/>
    <property type="match status" value="1"/>
</dbReference>
<gene>
    <name evidence="2" type="ORF">GCM10011514_26830</name>
</gene>
<dbReference type="InterPro" id="IPR050789">
    <property type="entry name" value="Diverse_Enzym_Activities"/>
</dbReference>
<evidence type="ECO:0000313" key="3">
    <source>
        <dbReference type="Proteomes" id="UP000609064"/>
    </source>
</evidence>
<feature type="domain" description="Beta-lactamase-related" evidence="1">
    <location>
        <begin position="85"/>
        <end position="354"/>
    </location>
</feature>